<dbReference type="CDD" id="cd06170">
    <property type="entry name" value="LuxR_C_like"/>
    <property type="match status" value="1"/>
</dbReference>
<accession>A0A7K3LT44</accession>
<dbReference type="PROSITE" id="PS50043">
    <property type="entry name" value="HTH_LUXR_2"/>
    <property type="match status" value="1"/>
</dbReference>
<keyword evidence="1" id="KW-0805">Transcription regulation</keyword>
<dbReference type="Proteomes" id="UP000466307">
    <property type="component" value="Unassembled WGS sequence"/>
</dbReference>
<dbReference type="SMART" id="SM00421">
    <property type="entry name" value="HTH_LUXR"/>
    <property type="match status" value="1"/>
</dbReference>
<dbReference type="InterPro" id="IPR000792">
    <property type="entry name" value="Tscrpt_reg_LuxR_C"/>
</dbReference>
<dbReference type="PANTHER" id="PTHR44688:SF16">
    <property type="entry name" value="DNA-BINDING TRANSCRIPTIONAL ACTIVATOR DEVR_DOSR"/>
    <property type="match status" value="1"/>
</dbReference>
<proteinExistence type="predicted"/>
<keyword evidence="6" id="KW-1185">Reference proteome</keyword>
<dbReference type="InterPro" id="IPR036388">
    <property type="entry name" value="WH-like_DNA-bd_sf"/>
</dbReference>
<gene>
    <name evidence="5" type="ORF">GYA93_18000</name>
</gene>
<dbReference type="SUPFAM" id="SSF46894">
    <property type="entry name" value="C-terminal effector domain of the bipartite response regulators"/>
    <property type="match status" value="1"/>
</dbReference>
<dbReference type="Pfam" id="PF00196">
    <property type="entry name" value="GerE"/>
    <property type="match status" value="1"/>
</dbReference>
<evidence type="ECO:0000256" key="1">
    <source>
        <dbReference type="ARBA" id="ARBA00023015"/>
    </source>
</evidence>
<comment type="caution">
    <text evidence="5">The sequence shown here is derived from an EMBL/GenBank/DDBJ whole genome shotgun (WGS) entry which is preliminary data.</text>
</comment>
<dbReference type="AlphaFoldDB" id="A0A7K3LT44"/>
<organism evidence="5 6">
    <name type="scientific">Gordonia desulfuricans</name>
    <dbReference type="NCBI Taxonomy" id="89051"/>
    <lineage>
        <taxon>Bacteria</taxon>
        <taxon>Bacillati</taxon>
        <taxon>Actinomycetota</taxon>
        <taxon>Actinomycetes</taxon>
        <taxon>Mycobacteriales</taxon>
        <taxon>Gordoniaceae</taxon>
        <taxon>Gordonia</taxon>
    </lineage>
</organism>
<dbReference type="GO" id="GO:0006355">
    <property type="term" value="P:regulation of DNA-templated transcription"/>
    <property type="evidence" value="ECO:0007669"/>
    <property type="project" value="InterPro"/>
</dbReference>
<name>A0A7K3LT44_9ACTN</name>
<dbReference type="PRINTS" id="PR00038">
    <property type="entry name" value="HTHLUXR"/>
</dbReference>
<dbReference type="GO" id="GO:0003677">
    <property type="term" value="F:DNA binding"/>
    <property type="evidence" value="ECO:0007669"/>
    <property type="project" value="UniProtKB-KW"/>
</dbReference>
<dbReference type="PANTHER" id="PTHR44688">
    <property type="entry name" value="DNA-BINDING TRANSCRIPTIONAL ACTIVATOR DEVR_DOSR"/>
    <property type="match status" value="1"/>
</dbReference>
<dbReference type="InterPro" id="IPR016032">
    <property type="entry name" value="Sig_transdc_resp-reg_C-effctor"/>
</dbReference>
<keyword evidence="2" id="KW-0238">DNA-binding</keyword>
<evidence type="ECO:0000259" key="4">
    <source>
        <dbReference type="PROSITE" id="PS50043"/>
    </source>
</evidence>
<evidence type="ECO:0000256" key="3">
    <source>
        <dbReference type="ARBA" id="ARBA00023163"/>
    </source>
</evidence>
<keyword evidence="3" id="KW-0804">Transcription</keyword>
<evidence type="ECO:0000313" key="6">
    <source>
        <dbReference type="Proteomes" id="UP000466307"/>
    </source>
</evidence>
<sequence length="109" mass="11396">MIEAIAAGVAKHDAEARGLSELVKHAAAQSNYDGHPGPAVAGRPPGLALGDLTRREREVATLVSRGLSNPEIAAELVISVETAKSHVKSILRKSGAGSRAEFVTRSARY</sequence>
<dbReference type="EMBL" id="JAADZU010000069">
    <property type="protein sequence ID" value="NDK91454.1"/>
    <property type="molecule type" value="Genomic_DNA"/>
</dbReference>
<evidence type="ECO:0000313" key="5">
    <source>
        <dbReference type="EMBL" id="NDK91454.1"/>
    </source>
</evidence>
<reference evidence="5 6" key="1">
    <citation type="submission" date="2020-01" db="EMBL/GenBank/DDBJ databases">
        <title>Investigation of new actinobacteria for the biodesulphurisation of diesel fuel.</title>
        <authorList>
            <person name="Athi Narayanan S.M."/>
        </authorList>
    </citation>
    <scope>NUCLEOTIDE SEQUENCE [LARGE SCALE GENOMIC DNA]</scope>
    <source>
        <strain evidence="5 6">213E</strain>
    </source>
</reference>
<evidence type="ECO:0000256" key="2">
    <source>
        <dbReference type="ARBA" id="ARBA00023125"/>
    </source>
</evidence>
<dbReference type="Gene3D" id="1.10.10.10">
    <property type="entry name" value="Winged helix-like DNA-binding domain superfamily/Winged helix DNA-binding domain"/>
    <property type="match status" value="1"/>
</dbReference>
<feature type="domain" description="HTH luxR-type" evidence="4">
    <location>
        <begin position="45"/>
        <end position="109"/>
    </location>
</feature>
<protein>
    <submittedName>
        <fullName evidence="5">Helix-turn-helix transcriptional regulator</fullName>
    </submittedName>
</protein>